<evidence type="ECO:0000256" key="4">
    <source>
        <dbReference type="ARBA" id="ARBA00022729"/>
    </source>
</evidence>
<dbReference type="GO" id="GO:0016671">
    <property type="term" value="F:oxidoreductase activity, acting on a sulfur group of donors, disulfide as acceptor"/>
    <property type="evidence" value="ECO:0007669"/>
    <property type="project" value="InterPro"/>
</dbReference>
<dbReference type="PANTHER" id="PTHR13234">
    <property type="entry name" value="GAMMA-INTERFERON INDUCIBLE LYSOSOMAL THIOL REDUCTASE GILT"/>
    <property type="match status" value="1"/>
</dbReference>
<evidence type="ECO:0000256" key="5">
    <source>
        <dbReference type="ARBA" id="ARBA00023180"/>
    </source>
</evidence>
<organism evidence="7">
    <name type="scientific">Ixodes ricinus</name>
    <name type="common">Common tick</name>
    <name type="synonym">Acarus ricinus</name>
    <dbReference type="NCBI Taxonomy" id="34613"/>
    <lineage>
        <taxon>Eukaryota</taxon>
        <taxon>Metazoa</taxon>
        <taxon>Ecdysozoa</taxon>
        <taxon>Arthropoda</taxon>
        <taxon>Chelicerata</taxon>
        <taxon>Arachnida</taxon>
        <taxon>Acari</taxon>
        <taxon>Parasitiformes</taxon>
        <taxon>Ixodida</taxon>
        <taxon>Ixodoidea</taxon>
        <taxon>Ixodidae</taxon>
        <taxon>Ixodinae</taxon>
        <taxon>Ixodes</taxon>
    </lineage>
</organism>
<reference evidence="7" key="1">
    <citation type="submission" date="2012-12" db="EMBL/GenBank/DDBJ databases">
        <title>Identification and characterization of a phenylalanine ammonia-lyase gene family in Isatis indigotica Fort.</title>
        <authorList>
            <person name="Liu Q."/>
            <person name="Chen J."/>
            <person name="Zhou X."/>
            <person name="Di P."/>
            <person name="Xiao Y."/>
            <person name="Xuan H."/>
            <person name="Zhang L."/>
            <person name="Chen W."/>
        </authorList>
    </citation>
    <scope>NUCLEOTIDE SEQUENCE</scope>
    <source>
        <tissue evidence="7">Salivary gland</tissue>
    </source>
</reference>
<dbReference type="Pfam" id="PF03227">
    <property type="entry name" value="GILT"/>
    <property type="match status" value="1"/>
</dbReference>
<feature type="signal peptide" evidence="6">
    <location>
        <begin position="1"/>
        <end position="42"/>
    </location>
</feature>
<keyword evidence="4 6" id="KW-0732">Signal</keyword>
<dbReference type="EMBL" id="GADI01001381">
    <property type="protein sequence ID" value="JAA72427.1"/>
    <property type="molecule type" value="mRNA"/>
</dbReference>
<sequence length="252" mass="28477">VLGKPLWEAAQAGGFTNFHRKKSSTMLPVILIGIIALLCVQACEEPGAKVNVEVFYESYCPDSKRFVLEQLNSTYSELPNIMELQLIPYGKASRRQVPSTKWYTFDCQHGDEECKGNLYQACAIHYHPDPSVHLPFIACMFESSSPNSAYRRCALKSGFDLEVLGKCNADKEGNDLMVKYAEWTESVNAKKRLDFVPWIRMNSKDKMFSAFTEFKKTLCEEYDRMAKATCPDATGNPQTQDIPEACRQVLPA</sequence>
<comment type="subcellular location">
    <subcellularLocation>
        <location evidence="1">Secreted</location>
    </subcellularLocation>
</comment>
<evidence type="ECO:0000256" key="6">
    <source>
        <dbReference type="SAM" id="SignalP"/>
    </source>
</evidence>
<evidence type="ECO:0000256" key="1">
    <source>
        <dbReference type="ARBA" id="ARBA00004613"/>
    </source>
</evidence>
<dbReference type="PANTHER" id="PTHR13234:SF8">
    <property type="entry name" value="GAMMA-INTERFERON-INDUCIBLE LYSOSOMAL THIOL REDUCTASE"/>
    <property type="match status" value="1"/>
</dbReference>
<protein>
    <submittedName>
        <fullName evidence="7">Putative gamma-interferon inducible lysosomal thiol reductase</fullName>
    </submittedName>
</protein>
<comment type="similarity">
    <text evidence="2">Belongs to the GILT family.</text>
</comment>
<dbReference type="InterPro" id="IPR004911">
    <property type="entry name" value="Interferon-induced_GILT"/>
</dbReference>
<evidence type="ECO:0000256" key="2">
    <source>
        <dbReference type="ARBA" id="ARBA00005679"/>
    </source>
</evidence>
<feature type="non-terminal residue" evidence="7">
    <location>
        <position position="1"/>
    </location>
</feature>
<keyword evidence="3" id="KW-0964">Secreted</keyword>
<dbReference type="InterPro" id="IPR036249">
    <property type="entry name" value="Thioredoxin-like_sf"/>
</dbReference>
<proteinExistence type="evidence at transcript level"/>
<feature type="chain" id="PRO_5005518388" evidence="6">
    <location>
        <begin position="43"/>
        <end position="252"/>
    </location>
</feature>
<dbReference type="GO" id="GO:0005576">
    <property type="term" value="C:extracellular region"/>
    <property type="evidence" value="ECO:0007669"/>
    <property type="project" value="UniProtKB-SubCell"/>
</dbReference>
<accession>A0A0K8RMQ6</accession>
<keyword evidence="5" id="KW-0325">Glycoprotein</keyword>
<name>A0A0K8RMQ6_IXORI</name>
<dbReference type="SUPFAM" id="SSF52833">
    <property type="entry name" value="Thioredoxin-like"/>
    <property type="match status" value="1"/>
</dbReference>
<evidence type="ECO:0000256" key="3">
    <source>
        <dbReference type="ARBA" id="ARBA00022525"/>
    </source>
</evidence>
<dbReference type="AlphaFoldDB" id="A0A0K8RMQ6"/>
<evidence type="ECO:0000313" key="7">
    <source>
        <dbReference type="EMBL" id="JAA72427.1"/>
    </source>
</evidence>